<evidence type="ECO:0000256" key="5">
    <source>
        <dbReference type="ARBA" id="ARBA00022882"/>
    </source>
</evidence>
<evidence type="ECO:0000259" key="14">
    <source>
        <dbReference type="Pfam" id="PF17655"/>
    </source>
</evidence>
<dbReference type="Gene3D" id="1.10.287.70">
    <property type="match status" value="1"/>
</dbReference>
<proteinExistence type="inferred from homology"/>
<dbReference type="Proteomes" id="UP000014760">
    <property type="component" value="Unassembled WGS sequence"/>
</dbReference>
<evidence type="ECO:0000256" key="1">
    <source>
        <dbReference type="ARBA" id="ARBA00004141"/>
    </source>
</evidence>
<dbReference type="GO" id="GO:1990573">
    <property type="term" value="P:potassium ion import across plasma membrane"/>
    <property type="evidence" value="ECO:0007669"/>
    <property type="project" value="TreeGrafter"/>
</dbReference>
<protein>
    <submittedName>
        <fullName evidence="15 16">Uncharacterized protein</fullName>
    </submittedName>
</protein>
<dbReference type="HOGENOM" id="CLU_022738_3_0_1"/>
<dbReference type="InterPro" id="IPR016449">
    <property type="entry name" value="K_chnl_inward-rec_Kir"/>
</dbReference>
<reference evidence="17" key="1">
    <citation type="submission" date="2012-12" db="EMBL/GenBank/DDBJ databases">
        <authorList>
            <person name="Hellsten U."/>
            <person name="Grimwood J."/>
            <person name="Chapman J.A."/>
            <person name="Shapiro H."/>
            <person name="Aerts A."/>
            <person name="Otillar R.P."/>
            <person name="Terry A.Y."/>
            <person name="Boore J.L."/>
            <person name="Simakov O."/>
            <person name="Marletaz F."/>
            <person name="Cho S.-J."/>
            <person name="Edsinger-Gonzales E."/>
            <person name="Havlak P."/>
            <person name="Kuo D.-H."/>
            <person name="Larsson T."/>
            <person name="Lv J."/>
            <person name="Arendt D."/>
            <person name="Savage R."/>
            <person name="Osoegawa K."/>
            <person name="de Jong P."/>
            <person name="Lindberg D.R."/>
            <person name="Seaver E.C."/>
            <person name="Weisblat D.A."/>
            <person name="Putnam N.H."/>
            <person name="Grigoriev I.V."/>
            <person name="Rokhsar D.S."/>
        </authorList>
    </citation>
    <scope>NUCLEOTIDE SEQUENCE</scope>
    <source>
        <strain evidence="17">I ESC-2004</strain>
    </source>
</reference>
<evidence type="ECO:0000256" key="9">
    <source>
        <dbReference type="ARBA" id="ARBA00023136"/>
    </source>
</evidence>
<dbReference type="SUPFAM" id="SSF81324">
    <property type="entry name" value="Voltage-gated potassium channels"/>
    <property type="match status" value="1"/>
</dbReference>
<sequence>RRMLEKNGACNIDYANVEKRGLRFFSDWFTTVLEVKWRYTFLVFFLSFCFTWVFFALIWWALYAGRKKDDMECIVGVHDFVTALLFSIETQHTIGYGTRSITDECPSGTFILMVQSTIGVMSQCIVTGIVFAKLARPTRRAATVIFSRNAVICEQDGSLSLIFRVGDMRRTQMMGATINAIFIQTRMTVDGDIISYSQKDLPITTLSEDCFFFFAWPIKVMHKITEDSPLWNISAEDLLVADFEIIVVLEAASETTGGGTQVRTSYLPNEIIWGHKLAPLFTKHKDRRSGGSFRIDFSQFDKTEPLETP</sequence>
<dbReference type="PRINTS" id="PR01320">
    <property type="entry name" value="KIRCHANNEL"/>
</dbReference>
<evidence type="ECO:0000256" key="2">
    <source>
        <dbReference type="ARBA" id="ARBA00022448"/>
    </source>
</evidence>
<dbReference type="InterPro" id="IPR040445">
    <property type="entry name" value="Kir_TM"/>
</dbReference>
<dbReference type="Gene3D" id="2.60.40.1400">
    <property type="entry name" value="G protein-activated inward rectifier potassium channel 1"/>
    <property type="match status" value="1"/>
</dbReference>
<keyword evidence="10 11" id="KW-0407">Ion channel</keyword>
<evidence type="ECO:0000256" key="10">
    <source>
        <dbReference type="ARBA" id="ARBA00023303"/>
    </source>
</evidence>
<feature type="domain" description="Inward rectifier potassium channel C-terminal" evidence="14">
    <location>
        <begin position="144"/>
        <end position="309"/>
    </location>
</feature>
<keyword evidence="2 11" id="KW-0813">Transport</keyword>
<evidence type="ECO:0000256" key="8">
    <source>
        <dbReference type="ARBA" id="ARBA00023065"/>
    </source>
</evidence>
<dbReference type="OrthoDB" id="273257at2759"/>
<evidence type="ECO:0000256" key="4">
    <source>
        <dbReference type="ARBA" id="ARBA00022692"/>
    </source>
</evidence>
<accession>R7TKQ9</accession>
<dbReference type="PANTHER" id="PTHR11767">
    <property type="entry name" value="INWARD RECTIFIER POTASSIUM CHANNEL"/>
    <property type="match status" value="1"/>
</dbReference>
<keyword evidence="7 12" id="KW-1133">Transmembrane helix</keyword>
<feature type="non-terminal residue" evidence="15">
    <location>
        <position position="309"/>
    </location>
</feature>
<dbReference type="EMBL" id="KB310391">
    <property type="protein sequence ID" value="ELT91695.1"/>
    <property type="molecule type" value="Genomic_DNA"/>
</dbReference>
<evidence type="ECO:0000256" key="6">
    <source>
        <dbReference type="ARBA" id="ARBA00022958"/>
    </source>
</evidence>
<feature type="transmembrane region" description="Helical" evidence="12">
    <location>
        <begin position="110"/>
        <end position="132"/>
    </location>
</feature>
<feature type="non-terminal residue" evidence="15">
    <location>
        <position position="1"/>
    </location>
</feature>
<dbReference type="GO" id="GO:0005242">
    <property type="term" value="F:inward rectifier potassium channel activity"/>
    <property type="evidence" value="ECO:0007669"/>
    <property type="project" value="InterPro"/>
</dbReference>
<dbReference type="PANTHER" id="PTHR11767:SF102">
    <property type="entry name" value="INWARDLY RECTIFYING POTASSIUM CHANNEL 1, ISOFORM F"/>
    <property type="match status" value="1"/>
</dbReference>
<dbReference type="EMBL" id="AMQN01002916">
    <property type="status" value="NOT_ANNOTATED_CDS"/>
    <property type="molecule type" value="Genomic_DNA"/>
</dbReference>
<evidence type="ECO:0000259" key="13">
    <source>
        <dbReference type="Pfam" id="PF01007"/>
    </source>
</evidence>
<dbReference type="InterPro" id="IPR013518">
    <property type="entry name" value="K_chnl_inward-rec_Kir_cyto"/>
</dbReference>
<dbReference type="GO" id="GO:0005886">
    <property type="term" value="C:plasma membrane"/>
    <property type="evidence" value="ECO:0007669"/>
    <property type="project" value="TreeGrafter"/>
</dbReference>
<dbReference type="Pfam" id="PF01007">
    <property type="entry name" value="IRK"/>
    <property type="match status" value="1"/>
</dbReference>
<keyword evidence="4 11" id="KW-0812">Transmembrane</keyword>
<keyword evidence="3 11" id="KW-0633">Potassium transport</keyword>
<keyword evidence="17" id="KW-1185">Reference proteome</keyword>
<keyword evidence="5 11" id="KW-0851">Voltage-gated channel</keyword>
<keyword evidence="9 12" id="KW-0472">Membrane</keyword>
<dbReference type="SUPFAM" id="SSF81296">
    <property type="entry name" value="E set domains"/>
    <property type="match status" value="1"/>
</dbReference>
<evidence type="ECO:0000313" key="17">
    <source>
        <dbReference type="Proteomes" id="UP000014760"/>
    </source>
</evidence>
<dbReference type="AlphaFoldDB" id="R7TKQ9"/>
<evidence type="ECO:0000313" key="16">
    <source>
        <dbReference type="EnsemblMetazoa" id="CapteP35288"/>
    </source>
</evidence>
<feature type="domain" description="Potassium channel inwardly rectifying transmembrane" evidence="13">
    <location>
        <begin position="5"/>
        <end position="137"/>
    </location>
</feature>
<dbReference type="GO" id="GO:0034702">
    <property type="term" value="C:monoatomic ion channel complex"/>
    <property type="evidence" value="ECO:0007669"/>
    <property type="project" value="UniProtKB-KW"/>
</dbReference>
<comment type="similarity">
    <text evidence="11">Belongs to the inward rectifier-type potassium channel (TC 1.A.2.1) family.</text>
</comment>
<evidence type="ECO:0000256" key="7">
    <source>
        <dbReference type="ARBA" id="ARBA00022989"/>
    </source>
</evidence>
<feature type="transmembrane region" description="Helical" evidence="12">
    <location>
        <begin position="39"/>
        <end position="62"/>
    </location>
</feature>
<dbReference type="GO" id="GO:0034765">
    <property type="term" value="P:regulation of monoatomic ion transmembrane transport"/>
    <property type="evidence" value="ECO:0007669"/>
    <property type="project" value="TreeGrafter"/>
</dbReference>
<evidence type="ECO:0000256" key="12">
    <source>
        <dbReference type="SAM" id="Phobius"/>
    </source>
</evidence>
<organism evidence="15">
    <name type="scientific">Capitella teleta</name>
    <name type="common">Polychaete worm</name>
    <dbReference type="NCBI Taxonomy" id="283909"/>
    <lineage>
        <taxon>Eukaryota</taxon>
        <taxon>Metazoa</taxon>
        <taxon>Spiralia</taxon>
        <taxon>Lophotrochozoa</taxon>
        <taxon>Annelida</taxon>
        <taxon>Polychaeta</taxon>
        <taxon>Sedentaria</taxon>
        <taxon>Scolecida</taxon>
        <taxon>Capitellidae</taxon>
        <taxon>Capitella</taxon>
    </lineage>
</organism>
<dbReference type="OMA" id="ETQMSIG"/>
<dbReference type="EnsemblMetazoa" id="CapteT35288">
    <property type="protein sequence ID" value="CapteP35288"/>
    <property type="gene ID" value="CapteG35288"/>
</dbReference>
<evidence type="ECO:0000313" key="15">
    <source>
        <dbReference type="EMBL" id="ELT91695.1"/>
    </source>
</evidence>
<keyword evidence="6 11" id="KW-0630">Potassium</keyword>
<comment type="subcellular location">
    <subcellularLocation>
        <location evidence="1 11">Membrane</location>
        <topology evidence="1 11">Multi-pass membrane protein</topology>
    </subcellularLocation>
</comment>
<name>R7TKQ9_CAPTE</name>
<dbReference type="Pfam" id="PF17655">
    <property type="entry name" value="IRK_C"/>
    <property type="match status" value="1"/>
</dbReference>
<reference evidence="16" key="3">
    <citation type="submission" date="2015-06" db="UniProtKB">
        <authorList>
            <consortium name="EnsemblMetazoa"/>
        </authorList>
    </citation>
    <scope>IDENTIFICATION</scope>
</reference>
<gene>
    <name evidence="15" type="ORF">CAPTEDRAFT_35288</name>
</gene>
<evidence type="ECO:0000256" key="3">
    <source>
        <dbReference type="ARBA" id="ARBA00022538"/>
    </source>
</evidence>
<evidence type="ECO:0000256" key="11">
    <source>
        <dbReference type="RuleBase" id="RU003822"/>
    </source>
</evidence>
<reference evidence="15 17" key="2">
    <citation type="journal article" date="2013" name="Nature">
        <title>Insights into bilaterian evolution from three spiralian genomes.</title>
        <authorList>
            <person name="Simakov O."/>
            <person name="Marletaz F."/>
            <person name="Cho S.J."/>
            <person name="Edsinger-Gonzales E."/>
            <person name="Havlak P."/>
            <person name="Hellsten U."/>
            <person name="Kuo D.H."/>
            <person name="Larsson T."/>
            <person name="Lv J."/>
            <person name="Arendt D."/>
            <person name="Savage R."/>
            <person name="Osoegawa K."/>
            <person name="de Jong P."/>
            <person name="Grimwood J."/>
            <person name="Chapman J.A."/>
            <person name="Shapiro H."/>
            <person name="Aerts A."/>
            <person name="Otillar R.P."/>
            <person name="Terry A.Y."/>
            <person name="Boore J.L."/>
            <person name="Grigoriev I.V."/>
            <person name="Lindberg D.R."/>
            <person name="Seaver E.C."/>
            <person name="Weisblat D.A."/>
            <person name="Putnam N.H."/>
            <person name="Rokhsar D.S."/>
        </authorList>
    </citation>
    <scope>NUCLEOTIDE SEQUENCE</scope>
    <source>
        <strain evidence="15 17">I ESC-2004</strain>
    </source>
</reference>
<dbReference type="STRING" id="283909.R7TKQ9"/>
<dbReference type="InterPro" id="IPR014756">
    <property type="entry name" value="Ig_E-set"/>
</dbReference>
<keyword evidence="8 11" id="KW-0406">Ion transport</keyword>
<dbReference type="InterPro" id="IPR041647">
    <property type="entry name" value="IRK_C"/>
</dbReference>